<dbReference type="InterPro" id="IPR011598">
    <property type="entry name" value="bHLH_dom"/>
</dbReference>
<dbReference type="GO" id="GO:0005634">
    <property type="term" value="C:nucleus"/>
    <property type="evidence" value="ECO:0007669"/>
    <property type="project" value="UniProtKB-SubCell"/>
</dbReference>
<sequence length="304" mass="34470">MSQQPLKLRNPTQYHLMASQQSQDPSMHPLATAAHPAYSLGVRQNRDSPSSDHLDFPETFSQNFMSPMSTSPLHDFDDLDYQSGLQSYQKQHTTGPKAMNMPISGQSHQRPGQDNGGLTMTQPIQMKQNNQDFNYSMFNPNHADYQTGGFPMSAPATMGYEFGGYPGSPSSFGAVQPNLGLHAPLETTTSTGSISANHNGPRSYEEDYAVQMNMQIMMEKRRRRRESHNAVERRRRDNINDRIQELGYMLPDSVENNGPNKPNKGAILRKSVDHIRQLQQDVSTYSQRVKELERTLQHYRQQQP</sequence>
<protein>
    <submittedName>
        <fullName evidence="9">Helix-loop-helix DNA-binding domain-containing transcription factor</fullName>
    </submittedName>
</protein>
<evidence type="ECO:0000256" key="5">
    <source>
        <dbReference type="ARBA" id="ARBA00023242"/>
    </source>
</evidence>
<feature type="coiled-coil region" evidence="6">
    <location>
        <begin position="275"/>
        <end position="302"/>
    </location>
</feature>
<dbReference type="SUPFAM" id="SSF47459">
    <property type="entry name" value="HLH, helix-loop-helix DNA-binding domain"/>
    <property type="match status" value="1"/>
</dbReference>
<dbReference type="Pfam" id="PF00010">
    <property type="entry name" value="HLH"/>
    <property type="match status" value="1"/>
</dbReference>
<feature type="region of interest" description="Disordered" evidence="7">
    <location>
        <begin position="183"/>
        <end position="204"/>
    </location>
</feature>
<feature type="compositionally biased region" description="Polar residues" evidence="7">
    <location>
        <begin position="103"/>
        <end position="114"/>
    </location>
</feature>
<proteinExistence type="predicted"/>
<dbReference type="VEuPathDB" id="FungiDB:PHYBLDRAFT_171623"/>
<dbReference type="GeneID" id="28997541"/>
<dbReference type="EMBL" id="KV440989">
    <property type="protein sequence ID" value="OAD70240.1"/>
    <property type="molecule type" value="Genomic_DNA"/>
</dbReference>
<keyword evidence="5" id="KW-0539">Nucleus</keyword>
<keyword evidence="10" id="KW-1185">Reference proteome</keyword>
<dbReference type="Proteomes" id="UP000077315">
    <property type="component" value="Unassembled WGS sequence"/>
</dbReference>
<evidence type="ECO:0000256" key="7">
    <source>
        <dbReference type="SAM" id="MobiDB-lite"/>
    </source>
</evidence>
<keyword evidence="2" id="KW-0805">Transcription regulation</keyword>
<dbReference type="AlphaFoldDB" id="A0A163DBR2"/>
<dbReference type="PANTHER" id="PTHR45776">
    <property type="entry name" value="MIP04163P"/>
    <property type="match status" value="1"/>
</dbReference>
<evidence type="ECO:0000256" key="4">
    <source>
        <dbReference type="ARBA" id="ARBA00023163"/>
    </source>
</evidence>
<feature type="compositionally biased region" description="Polar residues" evidence="7">
    <location>
        <begin position="59"/>
        <end position="72"/>
    </location>
</feature>
<dbReference type="PANTHER" id="PTHR45776:SF2">
    <property type="entry name" value="MIP04163P"/>
    <property type="match status" value="1"/>
</dbReference>
<dbReference type="STRING" id="763407.A0A163DBR2"/>
<evidence type="ECO:0000256" key="1">
    <source>
        <dbReference type="ARBA" id="ARBA00004123"/>
    </source>
</evidence>
<keyword evidence="4" id="KW-0804">Transcription</keyword>
<dbReference type="PROSITE" id="PS50888">
    <property type="entry name" value="BHLH"/>
    <property type="match status" value="1"/>
</dbReference>
<dbReference type="GO" id="GO:0046983">
    <property type="term" value="F:protein dimerization activity"/>
    <property type="evidence" value="ECO:0007669"/>
    <property type="project" value="InterPro"/>
</dbReference>
<dbReference type="GO" id="GO:0000978">
    <property type="term" value="F:RNA polymerase II cis-regulatory region sequence-specific DNA binding"/>
    <property type="evidence" value="ECO:0007669"/>
    <property type="project" value="TreeGrafter"/>
</dbReference>
<keyword evidence="3 9" id="KW-0238">DNA-binding</keyword>
<evidence type="ECO:0000256" key="3">
    <source>
        <dbReference type="ARBA" id="ARBA00023125"/>
    </source>
</evidence>
<evidence type="ECO:0000313" key="9">
    <source>
        <dbReference type="EMBL" id="OAD70240.1"/>
    </source>
</evidence>
<dbReference type="GO" id="GO:0000981">
    <property type="term" value="F:DNA-binding transcription factor activity, RNA polymerase II-specific"/>
    <property type="evidence" value="ECO:0007669"/>
    <property type="project" value="TreeGrafter"/>
</dbReference>
<evidence type="ECO:0000259" key="8">
    <source>
        <dbReference type="PROSITE" id="PS50888"/>
    </source>
</evidence>
<name>A0A163DBR2_PHYB8</name>
<dbReference type="InterPro" id="IPR036638">
    <property type="entry name" value="HLH_DNA-bd_sf"/>
</dbReference>
<dbReference type="OrthoDB" id="690068at2759"/>
<feature type="domain" description="BHLH" evidence="8">
    <location>
        <begin position="223"/>
        <end position="278"/>
    </location>
</feature>
<dbReference type="InParanoid" id="A0A163DBR2"/>
<organism evidence="9 10">
    <name type="scientific">Phycomyces blakesleeanus (strain ATCC 8743b / DSM 1359 / FGSC 10004 / NBRC 33097 / NRRL 1555)</name>
    <dbReference type="NCBI Taxonomy" id="763407"/>
    <lineage>
        <taxon>Eukaryota</taxon>
        <taxon>Fungi</taxon>
        <taxon>Fungi incertae sedis</taxon>
        <taxon>Mucoromycota</taxon>
        <taxon>Mucoromycotina</taxon>
        <taxon>Mucoromycetes</taxon>
        <taxon>Mucorales</taxon>
        <taxon>Phycomycetaceae</taxon>
        <taxon>Phycomyces</taxon>
    </lineage>
</organism>
<evidence type="ECO:0000256" key="2">
    <source>
        <dbReference type="ARBA" id="ARBA00023015"/>
    </source>
</evidence>
<accession>A0A163DBR2</accession>
<feature type="region of interest" description="Disordered" evidence="7">
    <location>
        <begin position="42"/>
        <end position="114"/>
    </location>
</feature>
<keyword evidence="6" id="KW-0175">Coiled coil</keyword>
<dbReference type="RefSeq" id="XP_018288280.1">
    <property type="nucleotide sequence ID" value="XM_018436635.1"/>
</dbReference>
<feature type="region of interest" description="Disordered" evidence="7">
    <location>
        <begin position="250"/>
        <end position="269"/>
    </location>
</feature>
<evidence type="ECO:0000313" key="10">
    <source>
        <dbReference type="Proteomes" id="UP000077315"/>
    </source>
</evidence>
<dbReference type="SMART" id="SM00353">
    <property type="entry name" value="HLH"/>
    <property type="match status" value="1"/>
</dbReference>
<comment type="subcellular location">
    <subcellularLocation>
        <location evidence="1">Nucleus</location>
    </subcellularLocation>
</comment>
<feature type="compositionally biased region" description="Polar residues" evidence="7">
    <location>
        <begin position="186"/>
        <end position="200"/>
    </location>
</feature>
<dbReference type="Gene3D" id="4.10.280.10">
    <property type="entry name" value="Helix-loop-helix DNA-binding domain"/>
    <property type="match status" value="1"/>
</dbReference>
<evidence type="ECO:0000256" key="6">
    <source>
        <dbReference type="SAM" id="Coils"/>
    </source>
</evidence>
<feature type="compositionally biased region" description="Basic and acidic residues" evidence="7">
    <location>
        <begin position="44"/>
        <end position="56"/>
    </location>
</feature>
<feature type="compositionally biased region" description="Polar residues" evidence="7">
    <location>
        <begin position="83"/>
        <end position="94"/>
    </location>
</feature>
<gene>
    <name evidence="9" type="ORF">PHYBLDRAFT_171623</name>
</gene>
<reference evidence="10" key="1">
    <citation type="submission" date="2015-06" db="EMBL/GenBank/DDBJ databases">
        <title>Expansion of signal transduction pathways in fungi by whole-genome duplication.</title>
        <authorList>
            <consortium name="DOE Joint Genome Institute"/>
            <person name="Corrochano L.M."/>
            <person name="Kuo A."/>
            <person name="Marcet-Houben M."/>
            <person name="Polaino S."/>
            <person name="Salamov A."/>
            <person name="Villalobos J.M."/>
            <person name="Alvarez M.I."/>
            <person name="Avalos J."/>
            <person name="Benito E.P."/>
            <person name="Benoit I."/>
            <person name="Burger G."/>
            <person name="Camino L.P."/>
            <person name="Canovas D."/>
            <person name="Cerda-Olmedo E."/>
            <person name="Cheng J.-F."/>
            <person name="Dominguez A."/>
            <person name="Elias M."/>
            <person name="Eslava A.P."/>
            <person name="Glaser F."/>
            <person name="Grimwood J."/>
            <person name="Gutierrez G."/>
            <person name="Heitman J."/>
            <person name="Henrissat B."/>
            <person name="Iturriaga E.A."/>
            <person name="Lang B.F."/>
            <person name="Lavin J.L."/>
            <person name="Lee S."/>
            <person name="Li W."/>
            <person name="Lindquist E."/>
            <person name="Lopez-Garcia S."/>
            <person name="Luque E.M."/>
            <person name="Marcos A.T."/>
            <person name="Martin J."/>
            <person name="McCluskey K."/>
            <person name="Medina H.R."/>
            <person name="Miralles-Duran A."/>
            <person name="Miyazaki A."/>
            <person name="Munoz-Torres E."/>
            <person name="Oguiza J.A."/>
            <person name="Ohm R."/>
            <person name="Olmedo M."/>
            <person name="Orejas M."/>
            <person name="Ortiz-Castellanos L."/>
            <person name="Pisabarro A.G."/>
            <person name="Rodriguez-Romero J."/>
            <person name="Ruiz-Herrera J."/>
            <person name="Ruiz-Vazquez R."/>
            <person name="Sanz C."/>
            <person name="Schackwitz W."/>
            <person name="Schmutz J."/>
            <person name="Shahriari M."/>
            <person name="Shelest E."/>
            <person name="Silva-Franco F."/>
            <person name="Soanes D."/>
            <person name="Syed K."/>
            <person name="Tagua V.G."/>
            <person name="Talbot N.J."/>
            <person name="Thon M."/>
            <person name="De vries R.P."/>
            <person name="Wiebenga A."/>
            <person name="Yadav J.S."/>
            <person name="Braun E.L."/>
            <person name="Baker S."/>
            <person name="Garre V."/>
            <person name="Horwitz B."/>
            <person name="Torres-Martinez S."/>
            <person name="Idnurm A."/>
            <person name="Herrera-Estrella A."/>
            <person name="Gabaldon T."/>
            <person name="Grigoriev I.V."/>
        </authorList>
    </citation>
    <scope>NUCLEOTIDE SEQUENCE [LARGE SCALE GENOMIC DNA]</scope>
    <source>
        <strain evidence="10">NRRL 1555(-)</strain>
    </source>
</reference>